<evidence type="ECO:0000256" key="4">
    <source>
        <dbReference type="ARBA" id="ARBA00022837"/>
    </source>
</evidence>
<sequence length="498" mass="56576">MKLFKKINSALLMVLLLTVSSCKAQSSFINESKKPNILVVLCDDLGYADVGFNGSTDIITPELDNLANNGVVFTSAYVAHPFCGPSRASLLTGRYSQEIGTPFNLHSNSSKNNDDNMGVPLKETFMSKILQNSGYYTSAIGKWHLGAAPKFHPNKRGFDNFYGFLGGGHNYFPEQYLKIYEKQLKEGNKNIRDYYLPLEHNNKEVRETEYITDALSREAVNDIKIASKKETPFFIYLAYNAPHVPLEAKKEDLKKFAHIQDKDRRTYAAMVYAVDRGMGSIVKALKENNQYDNTLIVFLSDNGGNFDHGANNYPLKGSKGDAWEGGYRVPMFFHWPNKITKGKKFDFPVSSLDLYPTFAGLAKSKLPNAKILDGKDIMLNVLEDTEPYKDEMIYCLRYRHGHCDVGARQGDWKITRVGNEPWKLTNITTDIGEKKNAASRYPERLNAMVSKTKEWTKSFITPLWFYSAKDEEMWNDGRMPSYNETFEVSKLIQKASKQ</sequence>
<dbReference type="GO" id="GO:0046872">
    <property type="term" value="F:metal ion binding"/>
    <property type="evidence" value="ECO:0007669"/>
    <property type="project" value="UniProtKB-KW"/>
</dbReference>
<dbReference type="Pfam" id="PF00884">
    <property type="entry name" value="Sulfatase"/>
    <property type="match status" value="1"/>
</dbReference>
<dbReference type="InterPro" id="IPR024607">
    <property type="entry name" value="Sulfatase_CS"/>
</dbReference>
<reference evidence="7 8" key="1">
    <citation type="submission" date="2018-10" db="EMBL/GenBank/DDBJ databases">
        <title>Genomic Encyclopedia of Archaeal and Bacterial Type Strains, Phase II (KMG-II): from individual species to whole genera.</title>
        <authorList>
            <person name="Goeker M."/>
        </authorList>
    </citation>
    <scope>NUCLEOTIDE SEQUENCE [LARGE SCALE GENOMIC DNA]</scope>
    <source>
        <strain evidence="7 8">DSM 25230</strain>
    </source>
</reference>
<dbReference type="InterPro" id="IPR000917">
    <property type="entry name" value="Sulfatase_N"/>
</dbReference>
<dbReference type="Gene3D" id="3.30.1120.10">
    <property type="match status" value="1"/>
</dbReference>
<dbReference type="PROSITE" id="PS51257">
    <property type="entry name" value="PROKAR_LIPOPROTEIN"/>
    <property type="match status" value="1"/>
</dbReference>
<protein>
    <submittedName>
        <fullName evidence="7">Arylsulfatase A-like enzyme</fullName>
    </submittedName>
</protein>
<name>A0A495E5I3_9FLAO</name>
<keyword evidence="8" id="KW-1185">Reference proteome</keyword>
<gene>
    <name evidence="7" type="ORF">CLV91_2303</name>
</gene>
<dbReference type="PANTHER" id="PTHR42693:SF53">
    <property type="entry name" value="ENDO-4-O-SULFATASE"/>
    <property type="match status" value="1"/>
</dbReference>
<accession>A0A495E5I3</accession>
<dbReference type="PANTHER" id="PTHR42693">
    <property type="entry name" value="ARYLSULFATASE FAMILY MEMBER"/>
    <property type="match status" value="1"/>
</dbReference>
<dbReference type="AlphaFoldDB" id="A0A495E5I3"/>
<comment type="caution">
    <text evidence="7">The sequence shown here is derived from an EMBL/GenBank/DDBJ whole genome shotgun (WGS) entry which is preliminary data.</text>
</comment>
<dbReference type="Proteomes" id="UP000269412">
    <property type="component" value="Unassembled WGS sequence"/>
</dbReference>
<dbReference type="GO" id="GO:0004065">
    <property type="term" value="F:arylsulfatase activity"/>
    <property type="evidence" value="ECO:0007669"/>
    <property type="project" value="TreeGrafter"/>
</dbReference>
<evidence type="ECO:0000313" key="7">
    <source>
        <dbReference type="EMBL" id="RKR12178.1"/>
    </source>
</evidence>
<feature type="domain" description="Sulfatase N-terminal" evidence="6">
    <location>
        <begin position="35"/>
        <end position="363"/>
    </location>
</feature>
<dbReference type="EMBL" id="RBIQ01000009">
    <property type="protein sequence ID" value="RKR12178.1"/>
    <property type="molecule type" value="Genomic_DNA"/>
</dbReference>
<feature type="signal peptide" evidence="5">
    <location>
        <begin position="1"/>
        <end position="24"/>
    </location>
</feature>
<organism evidence="7 8">
    <name type="scientific">Maribacter vaceletii</name>
    <dbReference type="NCBI Taxonomy" id="1206816"/>
    <lineage>
        <taxon>Bacteria</taxon>
        <taxon>Pseudomonadati</taxon>
        <taxon>Bacteroidota</taxon>
        <taxon>Flavobacteriia</taxon>
        <taxon>Flavobacteriales</taxon>
        <taxon>Flavobacteriaceae</taxon>
        <taxon>Maribacter</taxon>
    </lineage>
</organism>
<keyword evidence="4" id="KW-0106">Calcium</keyword>
<dbReference type="OrthoDB" id="9764377at2"/>
<dbReference type="InterPro" id="IPR050738">
    <property type="entry name" value="Sulfatase"/>
</dbReference>
<keyword evidence="3" id="KW-0378">Hydrolase</keyword>
<evidence type="ECO:0000313" key="8">
    <source>
        <dbReference type="Proteomes" id="UP000269412"/>
    </source>
</evidence>
<keyword evidence="5" id="KW-0732">Signal</keyword>
<evidence type="ECO:0000259" key="6">
    <source>
        <dbReference type="Pfam" id="PF00884"/>
    </source>
</evidence>
<comment type="similarity">
    <text evidence="1">Belongs to the sulfatase family.</text>
</comment>
<evidence type="ECO:0000256" key="5">
    <source>
        <dbReference type="SAM" id="SignalP"/>
    </source>
</evidence>
<feature type="chain" id="PRO_5019868353" evidence="5">
    <location>
        <begin position="25"/>
        <end position="498"/>
    </location>
</feature>
<dbReference type="Gene3D" id="3.40.720.10">
    <property type="entry name" value="Alkaline Phosphatase, subunit A"/>
    <property type="match status" value="1"/>
</dbReference>
<evidence type="ECO:0000256" key="2">
    <source>
        <dbReference type="ARBA" id="ARBA00022723"/>
    </source>
</evidence>
<evidence type="ECO:0000256" key="1">
    <source>
        <dbReference type="ARBA" id="ARBA00008779"/>
    </source>
</evidence>
<proteinExistence type="inferred from homology"/>
<dbReference type="InterPro" id="IPR017850">
    <property type="entry name" value="Alkaline_phosphatase_core_sf"/>
</dbReference>
<dbReference type="RefSeq" id="WP_121068011.1">
    <property type="nucleotide sequence ID" value="NZ_RBIQ01000009.1"/>
</dbReference>
<dbReference type="PROSITE" id="PS00149">
    <property type="entry name" value="SULFATASE_2"/>
    <property type="match status" value="1"/>
</dbReference>
<keyword evidence="2" id="KW-0479">Metal-binding</keyword>
<dbReference type="SUPFAM" id="SSF53649">
    <property type="entry name" value="Alkaline phosphatase-like"/>
    <property type="match status" value="1"/>
</dbReference>
<evidence type="ECO:0000256" key="3">
    <source>
        <dbReference type="ARBA" id="ARBA00022801"/>
    </source>
</evidence>